<dbReference type="InterPro" id="IPR011029">
    <property type="entry name" value="DEATH-like_dom_sf"/>
</dbReference>
<dbReference type="Pfam" id="PF00656">
    <property type="entry name" value="Peptidase_C14"/>
    <property type="match status" value="1"/>
</dbReference>
<dbReference type="CDD" id="cd01671">
    <property type="entry name" value="CARD"/>
    <property type="match status" value="1"/>
</dbReference>
<dbReference type="PROSITE" id="PS01121">
    <property type="entry name" value="CASPASE_HIS"/>
    <property type="match status" value="1"/>
</dbReference>
<dbReference type="Gene3D" id="3.40.50.1460">
    <property type="match status" value="1"/>
</dbReference>
<feature type="compositionally biased region" description="Low complexity" evidence="8">
    <location>
        <begin position="121"/>
        <end position="131"/>
    </location>
</feature>
<feature type="active site" evidence="6">
    <location>
        <position position="275"/>
    </location>
</feature>
<dbReference type="Gene3D" id="1.10.533.10">
    <property type="entry name" value="Death Domain, Fas"/>
    <property type="match status" value="1"/>
</dbReference>
<dbReference type="GO" id="GO:0006508">
    <property type="term" value="P:proteolysis"/>
    <property type="evidence" value="ECO:0007669"/>
    <property type="project" value="UniProtKB-KW"/>
</dbReference>
<evidence type="ECO:0000259" key="9">
    <source>
        <dbReference type="PROSITE" id="PS50207"/>
    </source>
</evidence>
<feature type="region of interest" description="Disordered" evidence="8">
    <location>
        <begin position="119"/>
        <end position="149"/>
    </location>
</feature>
<proteinExistence type="evidence at transcript level"/>
<sequence>MDPRQKEFDSALRKLTPVFQRQLAAKDVRHDLYGRDQLTWNEYERIGVARTDGEAADELMKALRRRDSSVLDILVECLAEQQEANADLIKKIRSFFPEKPRPPPPPPTIDSTPVTRYDDWPAPIAPTATSHPPIPPPPEEGTDAGRKDAYKMSSRPRGMALIINNRNFTCGMKERVGTDKDAENLYGLFNWLGMATIRKDNLTGKAMTREFEDLARRDHSAYDCVVVAILTHGISGRLYSTDGDLIPVEDLTKYFDGVNRPSLIGKPKVFVVQACRGGKFDYGVESESTDGEGESVNKETANEMMEKQFDKVVEKALDADETDGGGYSREALPTEADFVLAYATVPGYVSWRNSEYGSWFIKAFVDTMRDLASKEHFMDILTEVNRKVAYDFQSRGRNKQIPAPVTMLTRKLYFRPGVDDSTQCNH</sequence>
<evidence type="ECO:0000256" key="5">
    <source>
        <dbReference type="ARBA" id="ARBA00023145"/>
    </source>
</evidence>
<dbReference type="SMART" id="SM00115">
    <property type="entry name" value="CASc"/>
    <property type="match status" value="1"/>
</dbReference>
<dbReference type="InterPro" id="IPR015917">
    <property type="entry name" value="Pept_C14A"/>
</dbReference>
<dbReference type="PROSITE" id="PS50208">
    <property type="entry name" value="CASPASE_P20"/>
    <property type="match status" value="1"/>
</dbReference>
<dbReference type="PANTHER" id="PTHR10454:SF210">
    <property type="entry name" value="CASPASE-2"/>
    <property type="match status" value="1"/>
</dbReference>
<dbReference type="SUPFAM" id="SSF47986">
    <property type="entry name" value="DEATH domain"/>
    <property type="match status" value="1"/>
</dbReference>
<dbReference type="CDD" id="cd00032">
    <property type="entry name" value="CASc"/>
    <property type="match status" value="1"/>
</dbReference>
<evidence type="ECO:0000256" key="1">
    <source>
        <dbReference type="ARBA" id="ARBA00010134"/>
    </source>
</evidence>
<accession>Q8I6Y2</accession>
<name>Q8I6Y2_GEOCY</name>
<feature type="domain" description="Caspase family p10" evidence="9">
    <location>
        <begin position="328"/>
        <end position="416"/>
    </location>
</feature>
<organism evidence="11">
    <name type="scientific">Geodia cydonium</name>
    <name type="common">Sponge</name>
    <dbReference type="NCBI Taxonomy" id="6047"/>
    <lineage>
        <taxon>Eukaryota</taxon>
        <taxon>Metazoa</taxon>
        <taxon>Porifera</taxon>
        <taxon>Demospongiae</taxon>
        <taxon>Heteroscleromorpha</taxon>
        <taxon>Tetractinellida</taxon>
        <taxon>Astrophorina</taxon>
        <taxon>Geodiidae</taxon>
        <taxon>Geodia</taxon>
    </lineage>
</organism>
<feature type="domain" description="Caspase family p20" evidence="10">
    <location>
        <begin position="156"/>
        <end position="279"/>
    </location>
</feature>
<dbReference type="PROSITE" id="PS01122">
    <property type="entry name" value="CASPASE_CYS"/>
    <property type="match status" value="1"/>
</dbReference>
<dbReference type="PANTHER" id="PTHR10454">
    <property type="entry name" value="CASPASE"/>
    <property type="match status" value="1"/>
</dbReference>
<dbReference type="InterPro" id="IPR001315">
    <property type="entry name" value="CARD"/>
</dbReference>
<dbReference type="AlphaFoldDB" id="Q8I6Y2"/>
<evidence type="ECO:0000313" key="11">
    <source>
        <dbReference type="EMBL" id="CAC83013.1"/>
    </source>
</evidence>
<feature type="active site" evidence="6">
    <location>
        <position position="232"/>
    </location>
</feature>
<dbReference type="InterPro" id="IPR033139">
    <property type="entry name" value="Caspase_cys_AS"/>
</dbReference>
<dbReference type="GO" id="GO:0042981">
    <property type="term" value="P:regulation of apoptotic process"/>
    <property type="evidence" value="ECO:0007669"/>
    <property type="project" value="InterPro"/>
</dbReference>
<evidence type="ECO:0000259" key="10">
    <source>
        <dbReference type="PROSITE" id="PS50208"/>
    </source>
</evidence>
<dbReference type="InterPro" id="IPR002138">
    <property type="entry name" value="Pept_C14_p10"/>
</dbReference>
<dbReference type="SUPFAM" id="SSF52129">
    <property type="entry name" value="Caspase-like"/>
    <property type="match status" value="1"/>
</dbReference>
<keyword evidence="5" id="KW-0865">Zymogen</keyword>
<protein>
    <submittedName>
        <fullName evidence="11">Caspase-3</fullName>
    </submittedName>
</protein>
<evidence type="ECO:0000256" key="7">
    <source>
        <dbReference type="RuleBase" id="RU003971"/>
    </source>
</evidence>
<reference evidence="11" key="1">
    <citation type="journal article" date="2003" name="Biochim. Biophys. Acta">
        <title>Caspase-mediated apoptosis in sponges: cloning and function of the phylogenetic oldest apoptotic proteases from Metazoa.</title>
        <authorList>
            <person name="Wiens M."/>
            <person name="Saenger H."/>
            <person name="Krasko A."/>
            <person name="Perovic S."/>
            <person name="Mueller W.E.G."/>
        </authorList>
    </citation>
    <scope>NUCLEOTIDE SEQUENCE</scope>
    <source>
        <strain evidence="11">Eukaryota</strain>
    </source>
</reference>
<evidence type="ECO:0000256" key="3">
    <source>
        <dbReference type="ARBA" id="ARBA00022801"/>
    </source>
</evidence>
<keyword evidence="4" id="KW-0788">Thiol protease</keyword>
<dbReference type="InterPro" id="IPR029030">
    <property type="entry name" value="Caspase-like_dom_sf"/>
</dbReference>
<comment type="similarity">
    <text evidence="1 7">Belongs to the peptidase C14A family.</text>
</comment>
<dbReference type="InterPro" id="IPR016129">
    <property type="entry name" value="Caspase_his_AS"/>
</dbReference>
<evidence type="ECO:0000256" key="2">
    <source>
        <dbReference type="ARBA" id="ARBA00022670"/>
    </source>
</evidence>
<dbReference type="EMBL" id="AJ344144">
    <property type="protein sequence ID" value="CAC83013.1"/>
    <property type="molecule type" value="mRNA"/>
</dbReference>
<evidence type="ECO:0000256" key="6">
    <source>
        <dbReference type="PIRSR" id="PIRSR038001-1"/>
    </source>
</evidence>
<evidence type="ECO:0000256" key="4">
    <source>
        <dbReference type="ARBA" id="ARBA00022807"/>
    </source>
</evidence>
<dbReference type="GO" id="GO:0004197">
    <property type="term" value="F:cysteine-type endopeptidase activity"/>
    <property type="evidence" value="ECO:0007669"/>
    <property type="project" value="InterPro"/>
</dbReference>
<dbReference type="PRINTS" id="PR00376">
    <property type="entry name" value="IL1BCENZYME"/>
</dbReference>
<keyword evidence="2" id="KW-0645">Protease</keyword>
<dbReference type="InterPro" id="IPR011600">
    <property type="entry name" value="Pept_C14_caspase"/>
</dbReference>
<dbReference type="InterPro" id="IPR001309">
    <property type="entry name" value="Pept_C14_p20"/>
</dbReference>
<evidence type="ECO:0000256" key="8">
    <source>
        <dbReference type="SAM" id="MobiDB-lite"/>
    </source>
</evidence>
<dbReference type="Pfam" id="PF00619">
    <property type="entry name" value="CARD"/>
    <property type="match status" value="1"/>
</dbReference>
<dbReference type="InterPro" id="IPR002398">
    <property type="entry name" value="Pept_C14"/>
</dbReference>
<keyword evidence="3" id="KW-0378">Hydrolase</keyword>
<dbReference type="PROSITE" id="PS50207">
    <property type="entry name" value="CASPASE_P10"/>
    <property type="match status" value="1"/>
</dbReference>
<dbReference type="PIRSF" id="PIRSF038001">
    <property type="entry name" value="Caspase_ICE"/>
    <property type="match status" value="1"/>
</dbReference>
<gene>
    <name evidence="11" type="primary">casp-3l</name>
</gene>